<evidence type="ECO:0000313" key="1">
    <source>
        <dbReference type="EMBL" id="HHI89086.1"/>
    </source>
</evidence>
<reference evidence="1" key="1">
    <citation type="journal article" date="2020" name="mSystems">
        <title>Genome- and Community-Level Interaction Insights into Carbon Utilization and Element Cycling Functions of Hydrothermarchaeota in Hydrothermal Sediment.</title>
        <authorList>
            <person name="Zhou Z."/>
            <person name="Liu Y."/>
            <person name="Xu W."/>
            <person name="Pan J."/>
            <person name="Luo Z.H."/>
            <person name="Li M."/>
        </authorList>
    </citation>
    <scope>NUCLEOTIDE SEQUENCE [LARGE SCALE GENOMIC DNA]</scope>
    <source>
        <strain evidence="1">HyVt-538</strain>
    </source>
</reference>
<comment type="caution">
    <text evidence="1">The sequence shown here is derived from an EMBL/GenBank/DDBJ whole genome shotgun (WGS) entry which is preliminary data.</text>
</comment>
<dbReference type="AlphaFoldDB" id="A0A7V5U1E2"/>
<organism evidence="1">
    <name type="scientific">Hellea balneolensis</name>
    <dbReference type="NCBI Taxonomy" id="287478"/>
    <lineage>
        <taxon>Bacteria</taxon>
        <taxon>Pseudomonadati</taxon>
        <taxon>Pseudomonadota</taxon>
        <taxon>Alphaproteobacteria</taxon>
        <taxon>Maricaulales</taxon>
        <taxon>Robiginitomaculaceae</taxon>
        <taxon>Hellea</taxon>
    </lineage>
</organism>
<proteinExistence type="predicted"/>
<feature type="non-terminal residue" evidence="1">
    <location>
        <position position="1"/>
    </location>
</feature>
<dbReference type="Proteomes" id="UP000885806">
    <property type="component" value="Unassembled WGS sequence"/>
</dbReference>
<dbReference type="InterPro" id="IPR036116">
    <property type="entry name" value="FN3_sf"/>
</dbReference>
<dbReference type="SUPFAM" id="SSF49265">
    <property type="entry name" value="Fibronectin type III"/>
    <property type="match status" value="1"/>
</dbReference>
<accession>A0A7V5U1E2</accession>
<dbReference type="EMBL" id="DROP01000264">
    <property type="protein sequence ID" value="HHI89086.1"/>
    <property type="molecule type" value="Genomic_DNA"/>
</dbReference>
<name>A0A7V5U1E2_9PROT</name>
<gene>
    <name evidence="1" type="ORF">ENK01_03950</name>
</gene>
<protein>
    <submittedName>
        <fullName evidence="1">Peptidase M28</fullName>
    </submittedName>
</protein>
<sequence length="63" mass="7250">LMGYRVYWRLTTEPEWTHTRYVGKVDHWVFKNLVVDNYFFGVAAVAKNGAETPVIFPGAAGRF</sequence>